<gene>
    <name evidence="9" type="ORF">D9611_002261</name>
</gene>
<feature type="compositionally biased region" description="Low complexity" evidence="5">
    <location>
        <begin position="1067"/>
        <end position="1077"/>
    </location>
</feature>
<keyword evidence="10" id="KW-1185">Reference proteome</keyword>
<feature type="region of interest" description="Disordered" evidence="5">
    <location>
        <begin position="232"/>
        <end position="252"/>
    </location>
</feature>
<dbReference type="EMBL" id="JAACJK010000109">
    <property type="protein sequence ID" value="KAF5333334.1"/>
    <property type="molecule type" value="Genomic_DNA"/>
</dbReference>
<evidence type="ECO:0000259" key="7">
    <source>
        <dbReference type="Pfam" id="PF11732"/>
    </source>
</evidence>
<comment type="similarity">
    <text evidence="2">Belongs to the THOC2 family.</text>
</comment>
<evidence type="ECO:0000256" key="2">
    <source>
        <dbReference type="ARBA" id="ARBA00007857"/>
    </source>
</evidence>
<accession>A0A8H5C1D4</accession>
<name>A0A8H5C1D4_9AGAR</name>
<feature type="compositionally biased region" description="Low complexity" evidence="5">
    <location>
        <begin position="2132"/>
        <end position="2147"/>
    </location>
</feature>
<reference evidence="9 10" key="1">
    <citation type="journal article" date="2020" name="ISME J.">
        <title>Uncovering the hidden diversity of litter-decomposition mechanisms in mushroom-forming fungi.</title>
        <authorList>
            <person name="Floudas D."/>
            <person name="Bentzer J."/>
            <person name="Ahren D."/>
            <person name="Johansson T."/>
            <person name="Persson P."/>
            <person name="Tunlid A."/>
        </authorList>
    </citation>
    <scope>NUCLEOTIDE SEQUENCE [LARGE SCALE GENOMIC DNA]</scope>
    <source>
        <strain evidence="9 10">CBS 175.51</strain>
    </source>
</reference>
<feature type="compositionally biased region" description="Basic and acidic residues" evidence="5">
    <location>
        <begin position="1797"/>
        <end position="1886"/>
    </location>
</feature>
<evidence type="ECO:0000313" key="10">
    <source>
        <dbReference type="Proteomes" id="UP000541558"/>
    </source>
</evidence>
<dbReference type="PANTHER" id="PTHR21597">
    <property type="entry name" value="THO2 PROTEIN"/>
    <property type="match status" value="1"/>
</dbReference>
<feature type="compositionally biased region" description="Basic and acidic residues" evidence="5">
    <location>
        <begin position="2084"/>
        <end position="2094"/>
    </location>
</feature>
<proteinExistence type="inferred from homology"/>
<feature type="region of interest" description="Disordered" evidence="5">
    <location>
        <begin position="441"/>
        <end position="468"/>
    </location>
</feature>
<feature type="compositionally biased region" description="Pro residues" evidence="5">
    <location>
        <begin position="1539"/>
        <end position="1551"/>
    </location>
</feature>
<feature type="compositionally biased region" description="Polar residues" evidence="5">
    <location>
        <begin position="1495"/>
        <end position="1513"/>
    </location>
</feature>
<feature type="compositionally biased region" description="Basic and acidic residues" evidence="5">
    <location>
        <begin position="2170"/>
        <end position="2191"/>
    </location>
</feature>
<dbReference type="Pfam" id="PF11262">
    <property type="entry name" value="Tho2"/>
    <property type="match status" value="1"/>
</dbReference>
<keyword evidence="4" id="KW-0539">Nucleus</keyword>
<dbReference type="GO" id="GO:0006397">
    <property type="term" value="P:mRNA processing"/>
    <property type="evidence" value="ECO:0007669"/>
    <property type="project" value="InterPro"/>
</dbReference>
<dbReference type="GO" id="GO:0003729">
    <property type="term" value="F:mRNA binding"/>
    <property type="evidence" value="ECO:0007669"/>
    <property type="project" value="TreeGrafter"/>
</dbReference>
<feature type="domain" description="THO complex subunit 2 N-terminal" evidence="8">
    <location>
        <begin position="152"/>
        <end position="725"/>
    </location>
</feature>
<feature type="compositionally biased region" description="Basic and acidic residues" evidence="5">
    <location>
        <begin position="1902"/>
        <end position="1914"/>
    </location>
</feature>
<dbReference type="GO" id="GO:0000445">
    <property type="term" value="C:THO complex part of transcription export complex"/>
    <property type="evidence" value="ECO:0007669"/>
    <property type="project" value="TreeGrafter"/>
</dbReference>
<feature type="domain" description="THO complex subunitTHOC2 C-terminal" evidence="6">
    <location>
        <begin position="1103"/>
        <end position="1417"/>
    </location>
</feature>
<sequence>MDVVERVRSYLAIWGKGGEAECRNFLFAPHCAPLDPANLHILTTAYHTLLSALLTSLSPGQSLPVQAFPDFVRSVLNTLPSSSSNSSSSPDAATIFGDHLVDIIWTVDALLEVPVESYNALYKQANPKSPAVPTAEALAHLATATKPYQTAVADKERLATVIKKLLEYGVLDVTACRERLETPMLISAGLVPNTTAFGRKEVRVRTGLFYKQNKFNLLREQSEGYSKLTTEITSSLGPPHSPQTGLPTESPSVLESRVRPVWEKVVSLIGHFDLDPNRVADIILDMLSTHLLTHHSFFLALLSCSPWGPNEQSSKEKSTPVDPKPESYLGMSLDEILSSCEKPARSADTKNRDGSRVLAQLLGFKFAFHNSTAMNEPAPRSLYLTTALLIREGFVSLEEVYPHLSLPDEEMETVRTEYLANISGRISGAGMSLLAMAAPLESGPSHSKHKASAPADDKKPEKKETKSNQKVGLLTALLAVGALRPALSILTRFPWLVDPHPEIADLLLQMLRHSISVLYEAQSNFFSKDIGFTQPRARYGAGGVLQPSPRKTVLTLLSPAPLCTSTTDFVFFYPRWSEQVPTVNSLEEIESVVEPFLQFIGPHLSRDTAFLTRLVRLGRNVITPPNPDRKAPSEVSPSDHPNYAFWYRILRQYIFPALPLIRGNAVCTVEIWHLIRIFEPTSRWQLYGEWKSMYMENPELRVRQVQAEKESKDILRRLSHQTIDSLSGAVGKLAHSNPMIFFTNVVNQVMAYENLASVIVQALRYVTNMGFDVLVFVILDTLSDDKKDRLKTDGVNIADWLQSLAGFTGMLFRRYNTDLKPVLKYVVNRLQADVTSDITILKELIWKMAGIEPLPSLSNAQIAAMAGGKTLRIQTIAAQHRGAQADPSDLAMRAPDRLADALINSGLALPLLVQVAQQRQSCVFNASKDSPLKTVSGLFDATHGVFLQYLDLLTTVVKAEDYANKVLPAFEDLANKYGIEPSMCMQIIRPVLHHKLVSKAVELQNQEERIAGEEAEKRLKAALTAKREPTASVSDLATPGAATSGSSDTPNAAPSTEGTQDAAPMEVDTSTTDVVPTPASPWVPELEELFDAVRKIAPTNAIEVIGPAFYLTFWQLSNYDLAPPNAYDAESNLLRILSREEDQKFTMADRSADKAKRATAGQHKAKRDRYNEYISLLSREYKEQTTARAFTIKRLAKEKAAWFAHLPKSANLIHAIIEHCIQPRSLLSPMDADYCAKIIRVLHLQGTPGFHTLKCYDKLLSDHVKVVVFTCTDYEARNYGRFLLGIMTDLHKWHTDERAYIQDNRVNVAGRMVHLPGLQRALTNASPSQVDILTWKSFQGFLKKTHKKIADSFIECIKTGEFMRVYNAIVVLKEILPVFPRSDCTTKGPELQAAVENLIATEQRSDLKILARAYAAGLAKLENLWSTGPRLTVPALASSNSNSPAPERPPRVANPPPTKPSAQQNNSSDDQRRDAPQQQQPPASAPSGPRAAQQNGAPFSNAPSKPNTIQSTKLAMESIPRPEVVKRVRTDNRNNDASPRPPLDAPKPSAPFNPQAAPFNPSNAPEVRPIPVMISGSRGGDRDQRDVRSDGQQQYPPRHPPHQPPYGLPNNPLKEVLEPATQRRMEQRKEEHQHPMLPPAIPSQTLSAVELRETARQSIQHNRNGASGDRDRDGRDRDGRDRDGRDRDGRDRDGRDRDGRDSRDIRDGRDKMESGRLSRAEQLSQQQNGGGSGAPSPRVRSPSPTAPASRDLSPDSRGSGGRMRSDRMLEGSAVDERGRERDPSLASRDGGSGANATRRDSLTHTRERDSRTNRDRTSERDRDGERGRDRHGDRERDRGDRDGRDRERGDRDRDGRDRERSERERGDRDRDRHRRDDKDRERDRKGGVPGAALESPLPTRPEPSRRDRTERFLLGEESIGVKRRRGADDDSDRALKRSSRKDRERRIAIDDIGERIPRTIDRASDRANERRRRLEEAAEAERKSRESRGSSAEKVSEKRPGDDRNESQRGDSQRAEGGSGSQRASDSRSNDNRGRQIQPGQIPTQIGPMTDIFAATSIPESLRNKPPTYPPNAPRAMKVPPEQLAKERSRKEAAKAASGAGGGPGGSLRSRISDNLEGGGANTGSGGGSGGNAAPSSSGPLPSAGSSEATAFRGGGTGPARDSSVPGTRYDSEDRDGSRKRTVSEREKEGGDSNAPPSSAESSQPVKRPKINRNRLNSSGPGSSAQNHAIARKLLPIDHHGSENRGQRRHD</sequence>
<feature type="compositionally biased region" description="Basic and acidic residues" evidence="5">
    <location>
        <begin position="1615"/>
        <end position="1634"/>
    </location>
</feature>
<feature type="compositionally biased region" description="Basic and acidic residues" evidence="5">
    <location>
        <begin position="2025"/>
        <end position="2034"/>
    </location>
</feature>
<comment type="subcellular location">
    <subcellularLocation>
        <location evidence="1">Nucleus</location>
    </subcellularLocation>
</comment>
<evidence type="ECO:0000256" key="1">
    <source>
        <dbReference type="ARBA" id="ARBA00004123"/>
    </source>
</evidence>
<feature type="compositionally biased region" description="Basic and acidic residues" evidence="5">
    <location>
        <begin position="1926"/>
        <end position="1988"/>
    </location>
</feature>
<feature type="region of interest" description="Disordered" evidence="5">
    <location>
        <begin position="1022"/>
        <end position="1080"/>
    </location>
</feature>
<evidence type="ECO:0000313" key="9">
    <source>
        <dbReference type="EMBL" id="KAF5333334.1"/>
    </source>
</evidence>
<protein>
    <recommendedName>
        <fullName evidence="3">THO complex subunit 2</fullName>
    </recommendedName>
</protein>
<evidence type="ECO:0000256" key="3">
    <source>
        <dbReference type="ARBA" id="ARBA00019596"/>
    </source>
</evidence>
<feature type="compositionally biased region" description="Basic and acidic residues" evidence="5">
    <location>
        <begin position="2235"/>
        <end position="2251"/>
    </location>
</feature>
<feature type="compositionally biased region" description="Basic and acidic residues" evidence="5">
    <location>
        <begin position="1763"/>
        <end position="1783"/>
    </location>
</feature>
<feature type="compositionally biased region" description="Basic and acidic residues" evidence="5">
    <location>
        <begin position="1994"/>
        <end position="2014"/>
    </location>
</feature>
<feature type="domain" description="THO complex subunitTHOC2 N-terminal" evidence="7">
    <location>
        <begin position="730"/>
        <end position="805"/>
    </location>
</feature>
<feature type="compositionally biased region" description="Low complexity" evidence="5">
    <location>
        <begin position="1552"/>
        <end position="1565"/>
    </location>
</feature>
<organism evidence="9 10">
    <name type="scientific">Ephemerocybe angulata</name>
    <dbReference type="NCBI Taxonomy" id="980116"/>
    <lineage>
        <taxon>Eukaryota</taxon>
        <taxon>Fungi</taxon>
        <taxon>Dikarya</taxon>
        <taxon>Basidiomycota</taxon>
        <taxon>Agaricomycotina</taxon>
        <taxon>Agaricomycetes</taxon>
        <taxon>Agaricomycetidae</taxon>
        <taxon>Agaricales</taxon>
        <taxon>Agaricineae</taxon>
        <taxon>Psathyrellaceae</taxon>
        <taxon>Ephemerocybe</taxon>
    </lineage>
</organism>
<feature type="compositionally biased region" description="Low complexity" evidence="5">
    <location>
        <begin position="1476"/>
        <end position="1494"/>
    </location>
</feature>
<feature type="compositionally biased region" description="Low complexity" evidence="5">
    <location>
        <begin position="2035"/>
        <end position="2048"/>
    </location>
</feature>
<feature type="compositionally biased region" description="Polar residues" evidence="5">
    <location>
        <begin position="2195"/>
        <end position="2205"/>
    </location>
</feature>
<feature type="region of interest" description="Disordered" evidence="5">
    <location>
        <begin position="1435"/>
        <end position="2251"/>
    </location>
</feature>
<feature type="compositionally biased region" description="Basic and acidic residues" evidence="5">
    <location>
        <begin position="1668"/>
        <end position="1719"/>
    </location>
</feature>
<evidence type="ECO:0000256" key="5">
    <source>
        <dbReference type="SAM" id="MobiDB-lite"/>
    </source>
</evidence>
<feature type="compositionally biased region" description="Polar residues" evidence="5">
    <location>
        <begin position="1656"/>
        <end position="1665"/>
    </location>
</feature>
<evidence type="ECO:0000259" key="6">
    <source>
        <dbReference type="Pfam" id="PF11262"/>
    </source>
</evidence>
<dbReference type="InterPro" id="IPR040007">
    <property type="entry name" value="Tho2"/>
</dbReference>
<evidence type="ECO:0000256" key="4">
    <source>
        <dbReference type="ARBA" id="ARBA00023242"/>
    </source>
</evidence>
<dbReference type="PANTHER" id="PTHR21597:SF0">
    <property type="entry name" value="THO COMPLEX SUBUNIT 2"/>
    <property type="match status" value="1"/>
</dbReference>
<dbReference type="Pfam" id="PF11732">
    <property type="entry name" value="Thoc2"/>
    <property type="match status" value="1"/>
</dbReference>
<evidence type="ECO:0000259" key="8">
    <source>
        <dbReference type="Pfam" id="PF16134"/>
    </source>
</evidence>
<dbReference type="Proteomes" id="UP000541558">
    <property type="component" value="Unassembled WGS sequence"/>
</dbReference>
<feature type="compositionally biased region" description="Polar residues" evidence="5">
    <location>
        <begin position="2214"/>
        <end position="2227"/>
    </location>
</feature>
<feature type="compositionally biased region" description="Basic and acidic residues" evidence="5">
    <location>
        <begin position="1579"/>
        <end position="1589"/>
    </location>
</feature>
<dbReference type="Pfam" id="PF16134">
    <property type="entry name" value="THOC2_N"/>
    <property type="match status" value="1"/>
</dbReference>
<dbReference type="InterPro" id="IPR021726">
    <property type="entry name" value="THO_THOC2_N"/>
</dbReference>
<feature type="compositionally biased region" description="Basic and acidic residues" evidence="5">
    <location>
        <begin position="1523"/>
        <end position="1534"/>
    </location>
</feature>
<dbReference type="InterPro" id="IPR021418">
    <property type="entry name" value="THO_THOC2_C"/>
</dbReference>
<feature type="compositionally biased region" description="Polar residues" evidence="5">
    <location>
        <begin position="1031"/>
        <end position="1059"/>
    </location>
</feature>
<dbReference type="OrthoDB" id="29024at2759"/>
<comment type="caution">
    <text evidence="9">The sequence shown here is derived from an EMBL/GenBank/DDBJ whole genome shotgun (WGS) entry which is preliminary data.</text>
</comment>
<dbReference type="InterPro" id="IPR032302">
    <property type="entry name" value="THOC2_N"/>
</dbReference>
<dbReference type="GO" id="GO:0006406">
    <property type="term" value="P:mRNA export from nucleus"/>
    <property type="evidence" value="ECO:0007669"/>
    <property type="project" value="InterPro"/>
</dbReference>
<feature type="compositionally biased region" description="Gly residues" evidence="5">
    <location>
        <begin position="2117"/>
        <end position="2131"/>
    </location>
</feature>
<feature type="compositionally biased region" description="Basic and acidic residues" evidence="5">
    <location>
        <begin position="455"/>
        <end position="467"/>
    </location>
</feature>